<dbReference type="SUPFAM" id="SSF110857">
    <property type="entry name" value="Gamma-glutamyl cyclotransferase-like"/>
    <property type="match status" value="1"/>
</dbReference>
<dbReference type="AlphaFoldDB" id="A0AAD9SLR5"/>
<dbReference type="CDD" id="cd06661">
    <property type="entry name" value="GGCT_like"/>
    <property type="match status" value="1"/>
</dbReference>
<dbReference type="InterPro" id="IPR036568">
    <property type="entry name" value="GGCT-like_sf"/>
</dbReference>
<dbReference type="InterPro" id="IPR045038">
    <property type="entry name" value="AIG2-like"/>
</dbReference>
<evidence type="ECO:0000313" key="6">
    <source>
        <dbReference type="EMBL" id="KAK2610679.1"/>
    </source>
</evidence>
<dbReference type="PANTHER" id="PTHR31544:SF4">
    <property type="entry name" value="GAMMA-GLUTAMYLCYCLOTRANSFERASE-RELATED"/>
    <property type="match status" value="1"/>
</dbReference>
<comment type="similarity">
    <text evidence="1">Belongs to the gamma-glutamylcyclotransferase family.</text>
</comment>
<evidence type="ECO:0000256" key="4">
    <source>
        <dbReference type="SAM" id="MobiDB-lite"/>
    </source>
</evidence>
<dbReference type="InterPro" id="IPR009288">
    <property type="entry name" value="AIG2-like_dom"/>
</dbReference>
<feature type="region of interest" description="Disordered" evidence="4">
    <location>
        <begin position="1"/>
        <end position="22"/>
    </location>
</feature>
<gene>
    <name evidence="6" type="ORF">N8I77_004090</name>
</gene>
<accession>A0AAD9SLR5</accession>
<dbReference type="InterPro" id="IPR013024">
    <property type="entry name" value="GGCT-like"/>
</dbReference>
<dbReference type="PANTHER" id="PTHR31544">
    <property type="entry name" value="AIG2-LIKE PROTEIN D"/>
    <property type="match status" value="1"/>
</dbReference>
<feature type="domain" description="Gamma-glutamylcyclotransferase AIG2-like" evidence="5">
    <location>
        <begin position="61"/>
        <end position="175"/>
    </location>
</feature>
<evidence type="ECO:0000256" key="2">
    <source>
        <dbReference type="ARBA" id="ARBA00022679"/>
    </source>
</evidence>
<dbReference type="Gene3D" id="3.10.490.10">
    <property type="entry name" value="Gamma-glutamyl cyclotransferase-like"/>
    <property type="match status" value="1"/>
</dbReference>
<feature type="compositionally biased region" description="Basic and acidic residues" evidence="4">
    <location>
        <begin position="1"/>
        <end position="10"/>
    </location>
</feature>
<evidence type="ECO:0000256" key="3">
    <source>
        <dbReference type="ARBA" id="ARBA00030602"/>
    </source>
</evidence>
<keyword evidence="7" id="KW-1185">Reference proteome</keyword>
<organism evidence="6 7">
    <name type="scientific">Phomopsis amygdali</name>
    <name type="common">Fusicoccum amygdali</name>
    <dbReference type="NCBI Taxonomy" id="1214568"/>
    <lineage>
        <taxon>Eukaryota</taxon>
        <taxon>Fungi</taxon>
        <taxon>Dikarya</taxon>
        <taxon>Ascomycota</taxon>
        <taxon>Pezizomycotina</taxon>
        <taxon>Sordariomycetes</taxon>
        <taxon>Sordariomycetidae</taxon>
        <taxon>Diaporthales</taxon>
        <taxon>Diaporthaceae</taxon>
        <taxon>Diaporthe</taxon>
    </lineage>
</organism>
<dbReference type="EMBL" id="JAUJFL010000002">
    <property type="protein sequence ID" value="KAK2610679.1"/>
    <property type="molecule type" value="Genomic_DNA"/>
</dbReference>
<comment type="caution">
    <text evidence="6">The sequence shown here is derived from an EMBL/GenBank/DDBJ whole genome shotgun (WGS) entry which is preliminary data.</text>
</comment>
<evidence type="ECO:0000313" key="7">
    <source>
        <dbReference type="Proteomes" id="UP001265746"/>
    </source>
</evidence>
<reference evidence="6" key="1">
    <citation type="submission" date="2023-06" db="EMBL/GenBank/DDBJ databases">
        <authorList>
            <person name="Noh H."/>
        </authorList>
    </citation>
    <scope>NUCLEOTIDE SEQUENCE</scope>
    <source>
        <strain evidence="6">DUCC20226</strain>
    </source>
</reference>
<evidence type="ECO:0000256" key="1">
    <source>
        <dbReference type="ARBA" id="ARBA00008861"/>
    </source>
</evidence>
<proteinExistence type="inferred from homology"/>
<evidence type="ECO:0000259" key="5">
    <source>
        <dbReference type="Pfam" id="PF06094"/>
    </source>
</evidence>
<dbReference type="Pfam" id="PF06094">
    <property type="entry name" value="GGACT"/>
    <property type="match status" value="1"/>
</dbReference>
<protein>
    <recommendedName>
        <fullName evidence="3">Putative gamma-glutamylcyclotransferase</fullName>
    </recommendedName>
</protein>
<sequence>MDNSTRDQPDRASPPLEIPTQEEQEAMKKAMMEMLESNPEYMNTILHLYRQPDLESKPKNLFFYGSLMDPDVIRVIAETSTEPELHKASIHGFKLKMWGSYPTLVLGDTEDTVHGVYWQAENNRQLGLLQRYETHRYKPATCSIYVEKDGSTIEDGLTFVWASDPGSSELKDGEFLLERYQLYFKPDAFKRKA</sequence>
<keyword evidence="2" id="KW-0808">Transferase</keyword>
<dbReference type="Proteomes" id="UP001265746">
    <property type="component" value="Unassembled WGS sequence"/>
</dbReference>
<dbReference type="GO" id="GO:0016740">
    <property type="term" value="F:transferase activity"/>
    <property type="evidence" value="ECO:0007669"/>
    <property type="project" value="UniProtKB-KW"/>
</dbReference>
<name>A0AAD9SLR5_PHOAM</name>